<name>A0A1L7CF32_9CORY</name>
<gene>
    <name evidence="2" type="ORF">CAQU_04410</name>
</gene>
<feature type="transmembrane region" description="Helical" evidence="1">
    <location>
        <begin position="25"/>
        <end position="45"/>
    </location>
</feature>
<dbReference type="KEGG" id="caqu:CAQU_04410"/>
<evidence type="ECO:0000313" key="2">
    <source>
        <dbReference type="EMBL" id="APT84434.1"/>
    </source>
</evidence>
<dbReference type="RefSeq" id="WP_075725533.1">
    <property type="nucleotide sequence ID" value="NZ_CP009245.1"/>
</dbReference>
<accession>A0A1L7CF32</accession>
<proteinExistence type="predicted"/>
<keyword evidence="1" id="KW-1133">Transmembrane helix</keyword>
<dbReference type="AlphaFoldDB" id="A0A1L7CF32"/>
<organism evidence="2 3">
    <name type="scientific">Corynebacterium aquilae DSM 44791</name>
    <dbReference type="NCBI Taxonomy" id="1431546"/>
    <lineage>
        <taxon>Bacteria</taxon>
        <taxon>Bacillati</taxon>
        <taxon>Actinomycetota</taxon>
        <taxon>Actinomycetes</taxon>
        <taxon>Mycobacteriales</taxon>
        <taxon>Corynebacteriaceae</taxon>
        <taxon>Corynebacterium</taxon>
    </lineage>
</organism>
<reference evidence="2 3" key="1">
    <citation type="submission" date="2014-08" db="EMBL/GenBank/DDBJ databases">
        <title>Complete genome sequence of Corynebacterium aquilae S-613T(T) (=DSM 44791(T)), isolated from the choana of a healthy golden eagle.</title>
        <authorList>
            <person name="Ruckert C."/>
            <person name="Albersmeier A."/>
            <person name="Winkler A."/>
            <person name="Kalinowski J."/>
        </authorList>
    </citation>
    <scope>NUCLEOTIDE SEQUENCE [LARGE SCALE GENOMIC DNA]</scope>
    <source>
        <strain evidence="2 3">S-613</strain>
    </source>
</reference>
<keyword evidence="1" id="KW-0472">Membrane</keyword>
<sequence length="89" mass="9781">MTFELLAQAERGAQIGSEFGKASPVGLFIIVILLAVVLYLSWSVSKRIKAMSRRRAFAEAEGLDPFDIEAIDAAMKAQGLAPTEKLRWI</sequence>
<evidence type="ECO:0000256" key="1">
    <source>
        <dbReference type="SAM" id="Phobius"/>
    </source>
</evidence>
<keyword evidence="3" id="KW-1185">Reference proteome</keyword>
<dbReference type="STRING" id="1431546.CAQU_04410"/>
<dbReference type="EMBL" id="CP009245">
    <property type="protein sequence ID" value="APT84434.1"/>
    <property type="molecule type" value="Genomic_DNA"/>
</dbReference>
<dbReference type="OrthoDB" id="4425034at2"/>
<evidence type="ECO:0000313" key="3">
    <source>
        <dbReference type="Proteomes" id="UP000185478"/>
    </source>
</evidence>
<protein>
    <submittedName>
        <fullName evidence="2">Uncharacterized protein</fullName>
    </submittedName>
</protein>
<keyword evidence="1" id="KW-0812">Transmembrane</keyword>
<dbReference type="Proteomes" id="UP000185478">
    <property type="component" value="Chromosome"/>
</dbReference>